<proteinExistence type="predicted"/>
<dbReference type="AlphaFoldDB" id="A0A2R6P309"/>
<evidence type="ECO:0000256" key="3">
    <source>
        <dbReference type="ARBA" id="ARBA00022692"/>
    </source>
</evidence>
<evidence type="ECO:0000256" key="5">
    <source>
        <dbReference type="ARBA" id="ARBA00022737"/>
    </source>
</evidence>
<dbReference type="InParanoid" id="A0A2R6P309"/>
<evidence type="ECO:0000256" key="4">
    <source>
        <dbReference type="ARBA" id="ARBA00022729"/>
    </source>
</evidence>
<dbReference type="Proteomes" id="UP000241394">
    <property type="component" value="Chromosome LG29"/>
</dbReference>
<dbReference type="FunFam" id="3.80.10.10:FF:000400">
    <property type="entry name" value="Nuclear pore complex protein NUP107"/>
    <property type="match status" value="1"/>
</dbReference>
<dbReference type="EMBL" id="NKQK01000029">
    <property type="protein sequence ID" value="PSR84653.1"/>
    <property type="molecule type" value="Genomic_DNA"/>
</dbReference>
<sequence>MAKYHSVQWLQLALVLLLLHCRTSQQQQISPVDLAALKQIKNELTDIPGTDFLATWDFTSPDPCTTFAGITCSAVIPRRVDSLILGTGLSDSPGLAGSLSSSLSTLTELTQLVLFPGLVTGPIPSQLGALKNLRVISLTNNRLTGPIPTAITLLPNLHTLDLSYNQLTGCVPPNLYELTQLKVLILASNLLSGKLPSELPSQLLHLDVKNNGIWGRLPKKLPLSLRYLSASGNELWGPLNGLQSLSELVFLDLSMNHLSGPIPFSLFRPSLSSMLLQRNNLSGGVPHSFIPLSSPSSYGQGSIVDLSHNSLGGQLSAVLAGVESLFLNNNRLIGSVPVEYVDSVRTGSTKTLYLQHNYISGFPILPLPNSVSVCLSYNCMVPAVRLTAACPASAGQQLSRPIYQCSVFNNGSTSIG</sequence>
<feature type="domain" description="Leucine-rich repeat-containing N-terminal plant-type" evidence="9">
    <location>
        <begin position="33"/>
        <end position="73"/>
    </location>
</feature>
<name>A0A2R6P309_ACTCC</name>
<dbReference type="InterPro" id="IPR032675">
    <property type="entry name" value="LRR_dom_sf"/>
</dbReference>
<dbReference type="FunCoup" id="A0A2R6P309">
    <property type="interactions" value="17"/>
</dbReference>
<dbReference type="Pfam" id="PF08263">
    <property type="entry name" value="LRRNT_2"/>
    <property type="match status" value="1"/>
</dbReference>
<evidence type="ECO:0000256" key="6">
    <source>
        <dbReference type="ARBA" id="ARBA00022989"/>
    </source>
</evidence>
<accession>A0A2R6P309</accession>
<dbReference type="PANTHER" id="PTHR48009">
    <property type="entry name" value="LEUCINE-RICH REPEAT (LRR) FAMILY PROTEIN"/>
    <property type="match status" value="1"/>
</dbReference>
<evidence type="ECO:0000256" key="1">
    <source>
        <dbReference type="ARBA" id="ARBA00004370"/>
    </source>
</evidence>
<reference evidence="11" key="2">
    <citation type="journal article" date="2018" name="BMC Genomics">
        <title>A manually annotated Actinidia chinensis var. chinensis (kiwifruit) genome highlights the challenges associated with draft genomes and gene prediction in plants.</title>
        <authorList>
            <person name="Pilkington S.M."/>
            <person name="Crowhurst R."/>
            <person name="Hilario E."/>
            <person name="Nardozza S."/>
            <person name="Fraser L."/>
            <person name="Peng Y."/>
            <person name="Gunaseelan K."/>
            <person name="Simpson R."/>
            <person name="Tahir J."/>
            <person name="Deroles S.C."/>
            <person name="Templeton K."/>
            <person name="Luo Z."/>
            <person name="Davy M."/>
            <person name="Cheng C."/>
            <person name="McNeilage M."/>
            <person name="Scaglione D."/>
            <person name="Liu Y."/>
            <person name="Zhang Q."/>
            <person name="Datson P."/>
            <person name="De Silva N."/>
            <person name="Gardiner S.E."/>
            <person name="Bassett H."/>
            <person name="Chagne D."/>
            <person name="McCallum J."/>
            <person name="Dzierzon H."/>
            <person name="Deng C."/>
            <person name="Wang Y.Y."/>
            <person name="Barron L."/>
            <person name="Manako K."/>
            <person name="Bowen J."/>
            <person name="Foster T.M."/>
            <person name="Erridge Z.A."/>
            <person name="Tiffin H."/>
            <person name="Waite C.N."/>
            <person name="Davies K.M."/>
            <person name="Grierson E.P."/>
            <person name="Laing W.A."/>
            <person name="Kirk R."/>
            <person name="Chen X."/>
            <person name="Wood M."/>
            <person name="Montefiori M."/>
            <person name="Brummell D.A."/>
            <person name="Schwinn K.E."/>
            <person name="Catanach A."/>
            <person name="Fullerton C."/>
            <person name="Li D."/>
            <person name="Meiyalaghan S."/>
            <person name="Nieuwenhuizen N."/>
            <person name="Read N."/>
            <person name="Prakash R."/>
            <person name="Hunter D."/>
            <person name="Zhang H."/>
            <person name="McKenzie M."/>
            <person name="Knabel M."/>
            <person name="Harris A."/>
            <person name="Allan A.C."/>
            <person name="Gleave A."/>
            <person name="Chen A."/>
            <person name="Janssen B.J."/>
            <person name="Plunkett B."/>
            <person name="Ampomah-Dwamena C."/>
            <person name="Voogd C."/>
            <person name="Leif D."/>
            <person name="Lafferty D."/>
            <person name="Souleyre E.J.F."/>
            <person name="Varkonyi-Gasic E."/>
            <person name="Gambi F."/>
            <person name="Hanley J."/>
            <person name="Yao J.L."/>
            <person name="Cheung J."/>
            <person name="David K.M."/>
            <person name="Warren B."/>
            <person name="Marsh K."/>
            <person name="Snowden K.C."/>
            <person name="Lin-Wang K."/>
            <person name="Brian L."/>
            <person name="Martinez-Sanchez M."/>
            <person name="Wang M."/>
            <person name="Ileperuma N."/>
            <person name="Macnee N."/>
            <person name="Campin R."/>
            <person name="McAtee P."/>
            <person name="Drummond R.S.M."/>
            <person name="Espley R.V."/>
            <person name="Ireland H.S."/>
            <person name="Wu R."/>
            <person name="Atkinson R.G."/>
            <person name="Karunairetnam S."/>
            <person name="Bulley S."/>
            <person name="Chunkath S."/>
            <person name="Hanley Z."/>
            <person name="Storey R."/>
            <person name="Thrimawithana A.H."/>
            <person name="Thomson S."/>
            <person name="David C."/>
            <person name="Testolin R."/>
            <person name="Huang H."/>
            <person name="Hellens R.P."/>
            <person name="Schaffer R.J."/>
        </authorList>
    </citation>
    <scope>NUCLEOTIDE SEQUENCE [LARGE SCALE GENOMIC DNA]</scope>
    <source>
        <strain evidence="11">cv. Red5</strain>
    </source>
</reference>
<dbReference type="OrthoDB" id="676979at2759"/>
<keyword evidence="10" id="KW-0418">Kinase</keyword>
<dbReference type="InterPro" id="IPR013210">
    <property type="entry name" value="LRR_N_plant-typ"/>
</dbReference>
<dbReference type="InterPro" id="IPR003591">
    <property type="entry name" value="Leu-rich_rpt_typical-subtyp"/>
</dbReference>
<evidence type="ECO:0000313" key="10">
    <source>
        <dbReference type="EMBL" id="PSR84653.1"/>
    </source>
</evidence>
<feature type="chain" id="PRO_5015341756" evidence="8">
    <location>
        <begin position="27"/>
        <end position="416"/>
    </location>
</feature>
<keyword evidence="4 8" id="KW-0732">Signal</keyword>
<dbReference type="SMART" id="SM00369">
    <property type="entry name" value="LRR_TYP"/>
    <property type="match status" value="4"/>
</dbReference>
<dbReference type="SUPFAM" id="SSF52058">
    <property type="entry name" value="L domain-like"/>
    <property type="match status" value="1"/>
</dbReference>
<keyword evidence="10" id="KW-0808">Transferase</keyword>
<protein>
    <submittedName>
        <fullName evidence="10">Receptor-like protein kinase</fullName>
    </submittedName>
</protein>
<evidence type="ECO:0000313" key="11">
    <source>
        <dbReference type="Proteomes" id="UP000241394"/>
    </source>
</evidence>
<keyword evidence="11" id="KW-1185">Reference proteome</keyword>
<dbReference type="Pfam" id="PF13855">
    <property type="entry name" value="LRR_8"/>
    <property type="match status" value="1"/>
</dbReference>
<dbReference type="PRINTS" id="PR00019">
    <property type="entry name" value="LEURICHRPT"/>
</dbReference>
<keyword evidence="5" id="KW-0677">Repeat</keyword>
<reference evidence="10 11" key="1">
    <citation type="submission" date="2017-07" db="EMBL/GenBank/DDBJ databases">
        <title>An improved, manually edited Actinidia chinensis var. chinensis (kiwifruit) genome highlights the challenges associated with draft genomes and gene prediction in plants.</title>
        <authorList>
            <person name="Pilkington S."/>
            <person name="Crowhurst R."/>
            <person name="Hilario E."/>
            <person name="Nardozza S."/>
            <person name="Fraser L."/>
            <person name="Peng Y."/>
            <person name="Gunaseelan K."/>
            <person name="Simpson R."/>
            <person name="Tahir J."/>
            <person name="Deroles S."/>
            <person name="Templeton K."/>
            <person name="Luo Z."/>
            <person name="Davy M."/>
            <person name="Cheng C."/>
            <person name="Mcneilage M."/>
            <person name="Scaglione D."/>
            <person name="Liu Y."/>
            <person name="Zhang Q."/>
            <person name="Datson P."/>
            <person name="De Silva N."/>
            <person name="Gardiner S."/>
            <person name="Bassett H."/>
            <person name="Chagne D."/>
            <person name="Mccallum J."/>
            <person name="Dzierzon H."/>
            <person name="Deng C."/>
            <person name="Wang Y.-Y."/>
            <person name="Barron N."/>
            <person name="Manako K."/>
            <person name="Bowen J."/>
            <person name="Foster T."/>
            <person name="Erridge Z."/>
            <person name="Tiffin H."/>
            <person name="Waite C."/>
            <person name="Davies K."/>
            <person name="Grierson E."/>
            <person name="Laing W."/>
            <person name="Kirk R."/>
            <person name="Chen X."/>
            <person name="Wood M."/>
            <person name="Montefiori M."/>
            <person name="Brummell D."/>
            <person name="Schwinn K."/>
            <person name="Catanach A."/>
            <person name="Fullerton C."/>
            <person name="Li D."/>
            <person name="Meiyalaghan S."/>
            <person name="Nieuwenhuizen N."/>
            <person name="Read N."/>
            <person name="Prakash R."/>
            <person name="Hunter D."/>
            <person name="Zhang H."/>
            <person name="Mckenzie M."/>
            <person name="Knabel M."/>
            <person name="Harris A."/>
            <person name="Allan A."/>
            <person name="Chen A."/>
            <person name="Janssen B."/>
            <person name="Plunkett B."/>
            <person name="Dwamena C."/>
            <person name="Voogd C."/>
            <person name="Leif D."/>
            <person name="Lafferty D."/>
            <person name="Souleyre E."/>
            <person name="Varkonyi-Gasic E."/>
            <person name="Gambi F."/>
            <person name="Hanley J."/>
            <person name="Yao J.-L."/>
            <person name="Cheung J."/>
            <person name="David K."/>
            <person name="Warren B."/>
            <person name="Marsh K."/>
            <person name="Snowden K."/>
            <person name="Lin-Wang K."/>
            <person name="Brian L."/>
            <person name="Martinez-Sanchez M."/>
            <person name="Wang M."/>
            <person name="Ileperuma N."/>
            <person name="Macnee N."/>
            <person name="Campin R."/>
            <person name="Mcatee P."/>
            <person name="Drummond R."/>
            <person name="Espley R."/>
            <person name="Ireland H."/>
            <person name="Wu R."/>
            <person name="Atkinson R."/>
            <person name="Karunairetnam S."/>
            <person name="Bulley S."/>
            <person name="Chunkath S."/>
            <person name="Hanley Z."/>
            <person name="Storey R."/>
            <person name="Thrimawithana A."/>
            <person name="Thomson S."/>
            <person name="David C."/>
            <person name="Testolin R."/>
        </authorList>
    </citation>
    <scope>NUCLEOTIDE SEQUENCE [LARGE SCALE GENOMIC DNA]</scope>
    <source>
        <strain evidence="11">cv. Red5</strain>
        <tissue evidence="10">Young leaf</tissue>
    </source>
</reference>
<gene>
    <name evidence="10" type="ORF">CEY00_Acc21777</name>
</gene>
<dbReference type="GO" id="GO:0006952">
    <property type="term" value="P:defense response"/>
    <property type="evidence" value="ECO:0007669"/>
    <property type="project" value="UniProtKB-ARBA"/>
</dbReference>
<keyword evidence="7" id="KW-0472">Membrane</keyword>
<comment type="caution">
    <text evidence="10">The sequence shown here is derived from an EMBL/GenBank/DDBJ whole genome shotgun (WGS) entry which is preliminary data.</text>
</comment>
<evidence type="ECO:0000259" key="9">
    <source>
        <dbReference type="Pfam" id="PF08263"/>
    </source>
</evidence>
<dbReference type="Gramene" id="PSR84653">
    <property type="protein sequence ID" value="PSR84653"/>
    <property type="gene ID" value="CEY00_Acc21777"/>
</dbReference>
<dbReference type="Pfam" id="PF00560">
    <property type="entry name" value="LRR_1"/>
    <property type="match status" value="1"/>
</dbReference>
<dbReference type="STRING" id="1590841.A0A2R6P309"/>
<keyword evidence="10" id="KW-0675">Receptor</keyword>
<keyword evidence="3" id="KW-0812">Transmembrane</keyword>
<comment type="subcellular location">
    <subcellularLocation>
        <location evidence="1">Membrane</location>
    </subcellularLocation>
</comment>
<dbReference type="OMA" id="IECQLLH"/>
<dbReference type="GO" id="GO:0016020">
    <property type="term" value="C:membrane"/>
    <property type="evidence" value="ECO:0007669"/>
    <property type="project" value="UniProtKB-SubCell"/>
</dbReference>
<dbReference type="InterPro" id="IPR053213">
    <property type="entry name" value="RLP29"/>
</dbReference>
<dbReference type="GO" id="GO:0051707">
    <property type="term" value="P:response to other organism"/>
    <property type="evidence" value="ECO:0007669"/>
    <property type="project" value="UniProtKB-ARBA"/>
</dbReference>
<keyword evidence="2" id="KW-0433">Leucine-rich repeat</keyword>
<evidence type="ECO:0000256" key="2">
    <source>
        <dbReference type="ARBA" id="ARBA00022614"/>
    </source>
</evidence>
<keyword evidence="6" id="KW-1133">Transmembrane helix</keyword>
<evidence type="ECO:0000256" key="8">
    <source>
        <dbReference type="SAM" id="SignalP"/>
    </source>
</evidence>
<dbReference type="PANTHER" id="PTHR48009:SF1">
    <property type="entry name" value="LEUCINE-RICH REPEAT (LRR) FAMILY PROTEIN"/>
    <property type="match status" value="1"/>
</dbReference>
<dbReference type="GO" id="GO:0016301">
    <property type="term" value="F:kinase activity"/>
    <property type="evidence" value="ECO:0007669"/>
    <property type="project" value="UniProtKB-KW"/>
</dbReference>
<organism evidence="10 11">
    <name type="scientific">Actinidia chinensis var. chinensis</name>
    <name type="common">Chinese soft-hair kiwi</name>
    <dbReference type="NCBI Taxonomy" id="1590841"/>
    <lineage>
        <taxon>Eukaryota</taxon>
        <taxon>Viridiplantae</taxon>
        <taxon>Streptophyta</taxon>
        <taxon>Embryophyta</taxon>
        <taxon>Tracheophyta</taxon>
        <taxon>Spermatophyta</taxon>
        <taxon>Magnoliopsida</taxon>
        <taxon>eudicotyledons</taxon>
        <taxon>Gunneridae</taxon>
        <taxon>Pentapetalae</taxon>
        <taxon>asterids</taxon>
        <taxon>Ericales</taxon>
        <taxon>Actinidiaceae</taxon>
        <taxon>Actinidia</taxon>
    </lineage>
</organism>
<feature type="signal peptide" evidence="8">
    <location>
        <begin position="1"/>
        <end position="26"/>
    </location>
</feature>
<evidence type="ECO:0000256" key="7">
    <source>
        <dbReference type="ARBA" id="ARBA00023136"/>
    </source>
</evidence>
<dbReference type="InterPro" id="IPR001611">
    <property type="entry name" value="Leu-rich_rpt"/>
</dbReference>
<dbReference type="Gene3D" id="3.80.10.10">
    <property type="entry name" value="Ribonuclease Inhibitor"/>
    <property type="match status" value="3"/>
</dbReference>